<reference evidence="1" key="1">
    <citation type="journal article" date="2018" name="Genome Biol.">
        <title>SKESA: strategic k-mer extension for scrupulous assemblies.</title>
        <authorList>
            <person name="Souvorov A."/>
            <person name="Agarwala R."/>
            <person name="Lipman D.J."/>
        </authorList>
    </citation>
    <scope>NUCLEOTIDE SEQUENCE [LARGE SCALE GENOMIC DNA]</scope>
    <source>
        <strain evidence="1">HPB3501</strain>
    </source>
</reference>
<accession>A0A6X4QLT1</accession>
<dbReference type="InterPro" id="IPR009881">
    <property type="entry name" value="DUF1433"/>
</dbReference>
<dbReference type="Proteomes" id="UP000844471">
    <property type="component" value="Unassembled WGS sequence"/>
</dbReference>
<evidence type="ECO:0000313" key="1">
    <source>
        <dbReference type="EMBL" id="HAA9721475.1"/>
    </source>
</evidence>
<dbReference type="EMBL" id="DAAEZQ010000002">
    <property type="protein sequence ID" value="HAA9721475.1"/>
    <property type="molecule type" value="Genomic_DNA"/>
</dbReference>
<gene>
    <name evidence="1" type="ORF">GIH49_04855</name>
</gene>
<organism evidence="1">
    <name type="scientific">Listeria monocytogenes</name>
    <dbReference type="NCBI Taxonomy" id="1639"/>
    <lineage>
        <taxon>Bacteria</taxon>
        <taxon>Bacillati</taxon>
        <taxon>Bacillota</taxon>
        <taxon>Bacilli</taxon>
        <taxon>Bacillales</taxon>
        <taxon>Listeriaceae</taxon>
        <taxon>Listeria</taxon>
    </lineage>
</organism>
<dbReference type="AlphaFoldDB" id="A0A6X4QLT1"/>
<comment type="caution">
    <text evidence="1">The sequence shown here is derived from an EMBL/GenBank/DDBJ whole genome shotgun (WGS) entry which is preliminary data.</text>
</comment>
<proteinExistence type="predicted"/>
<protein>
    <submittedName>
        <fullName evidence="1">Uncharacterized protein</fullName>
    </submittedName>
</protein>
<reference evidence="1" key="2">
    <citation type="submission" date="2019-11" db="EMBL/GenBank/DDBJ databases">
        <authorList>
            <consortium name="NCBI Pathogen Detection Project"/>
        </authorList>
    </citation>
    <scope>NUCLEOTIDE SEQUENCE</scope>
    <source>
        <strain evidence="1">HPB3501</strain>
    </source>
</reference>
<dbReference type="Pfam" id="PF07252">
    <property type="entry name" value="DUF1433"/>
    <property type="match status" value="1"/>
</dbReference>
<name>A0A6X4QLT1_LISMN</name>
<dbReference type="Gene3D" id="3.10.450.130">
    <property type="entry name" value="folded 79 residue fragment of lin0334 like domains"/>
    <property type="match status" value="1"/>
</dbReference>
<sequence length="130" mass="15459">MRRKNILIFSTIIIIILSFIGGYFIMQNYKKQEAADQFLKEEAPRIEKYLKYNYNNIENVTFTKVDYTGMGTPYIEGYVNGDKDLYFTTSIYNDHFEKNVGMPIEMYEWAKYPVDKTVTEIQQEENSKKQ</sequence>